<evidence type="ECO:0000256" key="5">
    <source>
        <dbReference type="ARBA" id="ARBA00023316"/>
    </source>
</evidence>
<evidence type="ECO:0000256" key="2">
    <source>
        <dbReference type="ARBA" id="ARBA00022679"/>
    </source>
</evidence>
<comment type="caution">
    <text evidence="9">The sequence shown here is derived from an EMBL/GenBank/DDBJ whole genome shotgun (WGS) entry which is preliminary data.</text>
</comment>
<reference evidence="9 10" key="1">
    <citation type="submission" date="2023-06" db="EMBL/GenBank/DDBJ databases">
        <authorList>
            <person name="Feng G."/>
            <person name="Li J."/>
            <person name="Zhu H."/>
        </authorList>
    </citation>
    <scope>NUCLEOTIDE SEQUENCE [LARGE SCALE GENOMIC DNA]</scope>
    <source>
        <strain evidence="9 10">RHCKG23</strain>
    </source>
</reference>
<dbReference type="Pfam" id="PF03734">
    <property type="entry name" value="YkuD"/>
    <property type="match status" value="1"/>
</dbReference>
<feature type="active site" description="Nucleophile" evidence="6">
    <location>
        <position position="268"/>
    </location>
</feature>
<accession>A0ABT7T9C3</accession>
<evidence type="ECO:0000256" key="4">
    <source>
        <dbReference type="ARBA" id="ARBA00022984"/>
    </source>
</evidence>
<dbReference type="EMBL" id="JAUCML010000009">
    <property type="protein sequence ID" value="MDM7886183.1"/>
    <property type="molecule type" value="Genomic_DNA"/>
</dbReference>
<dbReference type="PROSITE" id="PS51257">
    <property type="entry name" value="PROKAR_LIPOPROTEIN"/>
    <property type="match status" value="1"/>
</dbReference>
<evidence type="ECO:0000313" key="10">
    <source>
        <dbReference type="Proteomes" id="UP001237823"/>
    </source>
</evidence>
<protein>
    <submittedName>
        <fullName evidence="9">L,D-transpeptidase</fullName>
        <ecNumber evidence="9">2.-.-.-</ecNumber>
    </submittedName>
</protein>
<keyword evidence="2 9" id="KW-0808">Transferase</keyword>
<dbReference type="CDD" id="cd16913">
    <property type="entry name" value="YkuD_like"/>
    <property type="match status" value="1"/>
</dbReference>
<name>A0ABT7T9C3_9MICO</name>
<dbReference type="RefSeq" id="WP_289459459.1">
    <property type="nucleotide sequence ID" value="NZ_JAUCML010000009.1"/>
</dbReference>
<gene>
    <name evidence="9" type="ORF">QUG92_13805</name>
</gene>
<sequence>MTRTRTVRATSTTLAAALLLTLGLTACTAQDTTTSTKPSASSSATATADPYAAPSAAQVAILPEARYDAVIGGLLPYYGSTVPKVADESYTISADAPLYGDDRSKPVARLAAKNFLDQPTVVVPVQVSGDWAMVLTPARQALPSATKGGAAAQSAAWIRRDLLRKSGALSDHVVIAVGKQTVSIVGSDGKTVKEFQAGVGAGGTPTPTGVIGYIQARYLDPAQDQTVHPIQLTTLHSAAADEPYGGKDGGLIGVHYQSVARGAVSHGCVRLDGDAVDAVNALPLGTVVQIVA</sequence>
<evidence type="ECO:0000256" key="1">
    <source>
        <dbReference type="ARBA" id="ARBA00004752"/>
    </source>
</evidence>
<evidence type="ECO:0000256" key="6">
    <source>
        <dbReference type="PROSITE-ProRule" id="PRU01373"/>
    </source>
</evidence>
<dbReference type="Gene3D" id="2.40.440.10">
    <property type="entry name" value="L,D-transpeptidase catalytic domain-like"/>
    <property type="match status" value="1"/>
</dbReference>
<feature type="active site" description="Proton donor/acceptor" evidence="6">
    <location>
        <position position="255"/>
    </location>
</feature>
<keyword evidence="5 6" id="KW-0961">Cell wall biogenesis/degradation</keyword>
<dbReference type="SUPFAM" id="SSF141523">
    <property type="entry name" value="L,D-transpeptidase catalytic domain-like"/>
    <property type="match status" value="1"/>
</dbReference>
<comment type="pathway">
    <text evidence="1 6">Cell wall biogenesis; peptidoglycan biosynthesis.</text>
</comment>
<feature type="domain" description="L,D-TPase catalytic" evidence="8">
    <location>
        <begin position="171"/>
        <end position="291"/>
    </location>
</feature>
<keyword evidence="3 6" id="KW-0133">Cell shape</keyword>
<feature type="signal peptide" evidence="7">
    <location>
        <begin position="1"/>
        <end position="29"/>
    </location>
</feature>
<evidence type="ECO:0000259" key="8">
    <source>
        <dbReference type="PROSITE" id="PS52029"/>
    </source>
</evidence>
<keyword evidence="10" id="KW-1185">Reference proteome</keyword>
<dbReference type="Proteomes" id="UP001237823">
    <property type="component" value="Unassembled WGS sequence"/>
</dbReference>
<feature type="chain" id="PRO_5045723029" evidence="7">
    <location>
        <begin position="30"/>
        <end position="292"/>
    </location>
</feature>
<keyword evidence="7" id="KW-0732">Signal</keyword>
<dbReference type="GO" id="GO:0016740">
    <property type="term" value="F:transferase activity"/>
    <property type="evidence" value="ECO:0007669"/>
    <property type="project" value="UniProtKB-KW"/>
</dbReference>
<dbReference type="InterPro" id="IPR005490">
    <property type="entry name" value="LD_TPept_cat_dom"/>
</dbReference>
<evidence type="ECO:0000256" key="7">
    <source>
        <dbReference type="SAM" id="SignalP"/>
    </source>
</evidence>
<evidence type="ECO:0000256" key="3">
    <source>
        <dbReference type="ARBA" id="ARBA00022960"/>
    </source>
</evidence>
<evidence type="ECO:0000313" key="9">
    <source>
        <dbReference type="EMBL" id="MDM7886183.1"/>
    </source>
</evidence>
<keyword evidence="4 6" id="KW-0573">Peptidoglycan synthesis</keyword>
<proteinExistence type="predicted"/>
<organism evidence="9 10">
    <name type="scientific">Curtobacterium citri</name>
    <dbReference type="NCBI Taxonomy" id="3055139"/>
    <lineage>
        <taxon>Bacteria</taxon>
        <taxon>Bacillati</taxon>
        <taxon>Actinomycetota</taxon>
        <taxon>Actinomycetes</taxon>
        <taxon>Micrococcales</taxon>
        <taxon>Microbacteriaceae</taxon>
        <taxon>Curtobacterium</taxon>
    </lineage>
</organism>
<dbReference type="InterPro" id="IPR038063">
    <property type="entry name" value="Transpep_catalytic_dom"/>
</dbReference>
<dbReference type="PROSITE" id="PS52029">
    <property type="entry name" value="LD_TPASE"/>
    <property type="match status" value="1"/>
</dbReference>
<dbReference type="EC" id="2.-.-.-" evidence="9"/>